<dbReference type="GO" id="GO:0006935">
    <property type="term" value="P:chemotaxis"/>
    <property type="evidence" value="ECO:0007669"/>
    <property type="project" value="InterPro"/>
</dbReference>
<dbReference type="InterPro" id="IPR036061">
    <property type="entry name" value="CheW-like_dom_sf"/>
</dbReference>
<feature type="domain" description="CheW-like" evidence="3">
    <location>
        <begin position="17"/>
        <end position="156"/>
    </location>
</feature>
<dbReference type="PANTHER" id="PTHR47233:SF3">
    <property type="entry name" value="CHEMOTAXIS PROTEIN CHEV"/>
    <property type="match status" value="1"/>
</dbReference>
<dbReference type="PROSITE" id="PS50851">
    <property type="entry name" value="CHEW"/>
    <property type="match status" value="1"/>
</dbReference>
<name>A0A2P8HYP1_9BACI</name>
<sequence length="310" mass="35034">MRSEKNGDILLESGTNELEIVMFTVGTGTFGINVLKVREIIQPVDVTESPNRHPHVRGMIRLREEVLPVVDLAAVLGFEPQEQTSSDKFIIAELNQTKVAFHVQSVSRIHRISWGQIEKPNEISQGMQSHTIGVVKMEDSMALLLDYEKIIADIAPEAGFSENEKKRLNNNTARSEKSILIAEDSSMLRHLLDETLTESGYTNIMFMNDGEAAWDYIISMLHSTSDIRHKLDLIITDIEMPRMDGHHLTHKVKEHKELQHLPVVIFSSLITDDLMHKGYSVGANDQVSKPDIARLVETLDHLLLETEQEV</sequence>
<dbReference type="SMART" id="SM00260">
    <property type="entry name" value="CheW"/>
    <property type="match status" value="1"/>
</dbReference>
<dbReference type="PROSITE" id="PS50110">
    <property type="entry name" value="RESPONSE_REGULATORY"/>
    <property type="match status" value="1"/>
</dbReference>
<dbReference type="RefSeq" id="WP_106587420.1">
    <property type="nucleotide sequence ID" value="NZ_PYAV01000001.1"/>
</dbReference>
<proteinExistence type="predicted"/>
<accession>A0A2P8HYP1</accession>
<dbReference type="Pfam" id="PF00072">
    <property type="entry name" value="Response_reg"/>
    <property type="match status" value="1"/>
</dbReference>
<evidence type="ECO:0000256" key="1">
    <source>
        <dbReference type="PROSITE-ProRule" id="PRU00169"/>
    </source>
</evidence>
<comment type="caution">
    <text evidence="4">The sequence shown here is derived from an EMBL/GenBank/DDBJ whole genome shotgun (WGS) entry which is preliminary data.</text>
</comment>
<dbReference type="PANTHER" id="PTHR47233">
    <property type="entry name" value="CHEMOTAXIS PROTEIN CHEV"/>
    <property type="match status" value="1"/>
</dbReference>
<keyword evidence="5" id="KW-1185">Reference proteome</keyword>
<dbReference type="Gene3D" id="2.40.50.180">
    <property type="entry name" value="CheA-289, Domain 4"/>
    <property type="match status" value="1"/>
</dbReference>
<dbReference type="PIRSF" id="PIRSF002867">
    <property type="entry name" value="CheV"/>
    <property type="match status" value="1"/>
</dbReference>
<dbReference type="Gene3D" id="2.30.30.40">
    <property type="entry name" value="SH3 Domains"/>
    <property type="match status" value="1"/>
</dbReference>
<organism evidence="4 5">
    <name type="scientific">Salsuginibacillus halophilus</name>
    <dbReference type="NCBI Taxonomy" id="517424"/>
    <lineage>
        <taxon>Bacteria</taxon>
        <taxon>Bacillati</taxon>
        <taxon>Bacillota</taxon>
        <taxon>Bacilli</taxon>
        <taxon>Bacillales</taxon>
        <taxon>Bacillaceae</taxon>
        <taxon>Salsuginibacillus</taxon>
    </lineage>
</organism>
<dbReference type="Pfam" id="PF01584">
    <property type="entry name" value="CheW"/>
    <property type="match status" value="1"/>
</dbReference>
<dbReference type="OrthoDB" id="9806105at2"/>
<dbReference type="InterPro" id="IPR002545">
    <property type="entry name" value="CheW-lke_dom"/>
</dbReference>
<dbReference type="SMART" id="SM00448">
    <property type="entry name" value="REC"/>
    <property type="match status" value="1"/>
</dbReference>
<dbReference type="AlphaFoldDB" id="A0A2P8HYP1"/>
<feature type="domain" description="Response regulatory" evidence="2">
    <location>
        <begin position="178"/>
        <end position="304"/>
    </location>
</feature>
<dbReference type="InterPro" id="IPR001789">
    <property type="entry name" value="Sig_transdc_resp-reg_receiver"/>
</dbReference>
<dbReference type="InterPro" id="IPR011006">
    <property type="entry name" value="CheY-like_superfamily"/>
</dbReference>
<dbReference type="SUPFAM" id="SSF50341">
    <property type="entry name" value="CheW-like"/>
    <property type="match status" value="1"/>
</dbReference>
<evidence type="ECO:0000259" key="3">
    <source>
        <dbReference type="PROSITE" id="PS50851"/>
    </source>
</evidence>
<gene>
    <name evidence="4" type="ORF">B0H94_101266</name>
</gene>
<keyword evidence="1" id="KW-0597">Phosphoprotein</keyword>
<evidence type="ECO:0000259" key="2">
    <source>
        <dbReference type="PROSITE" id="PS50110"/>
    </source>
</evidence>
<dbReference type="Proteomes" id="UP000242310">
    <property type="component" value="Unassembled WGS sequence"/>
</dbReference>
<feature type="modified residue" description="4-aspartylphosphate" evidence="1">
    <location>
        <position position="237"/>
    </location>
</feature>
<dbReference type="InterPro" id="IPR024181">
    <property type="entry name" value="Chemotax_regulator_CheV"/>
</dbReference>
<dbReference type="SUPFAM" id="SSF52172">
    <property type="entry name" value="CheY-like"/>
    <property type="match status" value="1"/>
</dbReference>
<evidence type="ECO:0000313" key="5">
    <source>
        <dbReference type="Proteomes" id="UP000242310"/>
    </source>
</evidence>
<evidence type="ECO:0000313" key="4">
    <source>
        <dbReference type="EMBL" id="PSL51352.1"/>
    </source>
</evidence>
<dbReference type="Gene3D" id="3.40.50.2300">
    <property type="match status" value="1"/>
</dbReference>
<protein>
    <submittedName>
        <fullName evidence="4">Two-component system chemotaxis response regulator CheV</fullName>
    </submittedName>
</protein>
<dbReference type="EMBL" id="PYAV01000001">
    <property type="protein sequence ID" value="PSL51352.1"/>
    <property type="molecule type" value="Genomic_DNA"/>
</dbReference>
<reference evidence="4 5" key="1">
    <citation type="submission" date="2018-03" db="EMBL/GenBank/DDBJ databases">
        <title>Genomic Encyclopedia of Type Strains, Phase III (KMG-III): the genomes of soil and plant-associated and newly described type strains.</title>
        <authorList>
            <person name="Whitman W."/>
        </authorList>
    </citation>
    <scope>NUCLEOTIDE SEQUENCE [LARGE SCALE GENOMIC DNA]</scope>
    <source>
        <strain evidence="4 5">CGMCC 1.07653</strain>
    </source>
</reference>
<dbReference type="GO" id="GO:0000160">
    <property type="term" value="P:phosphorelay signal transduction system"/>
    <property type="evidence" value="ECO:0007669"/>
    <property type="project" value="InterPro"/>
</dbReference>